<organism evidence="1 2">
    <name type="scientific">Phlebia brevispora</name>
    <dbReference type="NCBI Taxonomy" id="194682"/>
    <lineage>
        <taxon>Eukaryota</taxon>
        <taxon>Fungi</taxon>
        <taxon>Dikarya</taxon>
        <taxon>Basidiomycota</taxon>
        <taxon>Agaricomycotina</taxon>
        <taxon>Agaricomycetes</taxon>
        <taxon>Polyporales</taxon>
        <taxon>Meruliaceae</taxon>
        <taxon>Phlebia</taxon>
    </lineage>
</organism>
<dbReference type="EMBL" id="JANHOG010002451">
    <property type="protein sequence ID" value="KAJ3523293.1"/>
    <property type="molecule type" value="Genomic_DNA"/>
</dbReference>
<proteinExistence type="predicted"/>
<reference evidence="1" key="1">
    <citation type="submission" date="2022-07" db="EMBL/GenBank/DDBJ databases">
        <title>Genome Sequence of Phlebia brevispora.</title>
        <authorList>
            <person name="Buettner E."/>
        </authorList>
    </citation>
    <scope>NUCLEOTIDE SEQUENCE</scope>
    <source>
        <strain evidence="1">MPL23</strain>
    </source>
</reference>
<evidence type="ECO:0000313" key="2">
    <source>
        <dbReference type="Proteomes" id="UP001148662"/>
    </source>
</evidence>
<comment type="caution">
    <text evidence="1">The sequence shown here is derived from an EMBL/GenBank/DDBJ whole genome shotgun (WGS) entry which is preliminary data.</text>
</comment>
<accession>A0ACC1RNR1</accession>
<evidence type="ECO:0000313" key="1">
    <source>
        <dbReference type="EMBL" id="KAJ3523293.1"/>
    </source>
</evidence>
<keyword evidence="2" id="KW-1185">Reference proteome</keyword>
<protein>
    <submittedName>
        <fullName evidence="1">Uncharacterized protein</fullName>
    </submittedName>
</protein>
<name>A0ACC1RNR1_9APHY</name>
<dbReference type="Proteomes" id="UP001148662">
    <property type="component" value="Unassembled WGS sequence"/>
</dbReference>
<sequence>MRFPISKLSQIFHRRSKSDTALSRRLDLPSLQRSQTRRPHSASFLEGLAHAQIHDTHSSFSSEILARVPTTPVSVDLPRRPISVATLASAATATTSCTQISVASHTVVVEVLTRRIQELEAAVRTHEASTSLIASLEAELSSARASLREESDAKASLSSTVAGLESEIVVVFLAKTEDSDVGTTTVVGKTEKNSYKPPSKYFRTIAQRPRLILQTRRSLRRRT</sequence>
<gene>
    <name evidence="1" type="ORF">NM688_g8753</name>
</gene>